<proteinExistence type="predicted"/>
<reference evidence="1 2" key="1">
    <citation type="submission" date="2019-03" db="EMBL/GenBank/DDBJ databases">
        <title>Sequencing 23 genomes of Wallemia ichthyophaga.</title>
        <authorList>
            <person name="Gostincar C."/>
        </authorList>
    </citation>
    <scope>NUCLEOTIDE SEQUENCE [LARGE SCALE GENOMIC DNA]</scope>
    <source>
        <strain evidence="1 2">EXF-5753</strain>
    </source>
</reference>
<dbReference type="PANTHER" id="PTHR21308:SF8">
    <property type="entry name" value="PHYTANOYL-COA DIOXYGENASE FAMILY PROTEIN (AFU_ORTHOLOGUE AFUA_2G09620)"/>
    <property type="match status" value="1"/>
</dbReference>
<accession>A0A4T0FPG2</accession>
<dbReference type="Pfam" id="PF05721">
    <property type="entry name" value="PhyH"/>
    <property type="match status" value="1"/>
</dbReference>
<dbReference type="AlphaFoldDB" id="A0A4T0FPG2"/>
<dbReference type="InterPro" id="IPR047128">
    <property type="entry name" value="PhyH"/>
</dbReference>
<dbReference type="PANTHER" id="PTHR21308">
    <property type="entry name" value="PHYTANOYL-COA ALPHA-HYDROXYLASE"/>
    <property type="match status" value="1"/>
</dbReference>
<comment type="caution">
    <text evidence="1">The sequence shown here is derived from an EMBL/GenBank/DDBJ whole genome shotgun (WGS) entry which is preliminary data.</text>
</comment>
<organism evidence="1 2">
    <name type="scientific">Wallemia hederae</name>
    <dbReference type="NCBI Taxonomy" id="1540922"/>
    <lineage>
        <taxon>Eukaryota</taxon>
        <taxon>Fungi</taxon>
        <taxon>Dikarya</taxon>
        <taxon>Basidiomycota</taxon>
        <taxon>Wallemiomycotina</taxon>
        <taxon>Wallemiomycetes</taxon>
        <taxon>Wallemiales</taxon>
        <taxon>Wallemiaceae</taxon>
        <taxon>Wallemia</taxon>
    </lineage>
</organism>
<protein>
    <recommendedName>
        <fullName evidence="3">Phytanoyl-CoA dioxygenase</fullName>
    </recommendedName>
</protein>
<dbReference type="OrthoDB" id="187894at2759"/>
<evidence type="ECO:0008006" key="3">
    <source>
        <dbReference type="Google" id="ProtNLM"/>
    </source>
</evidence>
<keyword evidence="2" id="KW-1185">Reference proteome</keyword>
<dbReference type="SUPFAM" id="SSF51197">
    <property type="entry name" value="Clavaminate synthase-like"/>
    <property type="match status" value="1"/>
</dbReference>
<dbReference type="GO" id="GO:0048244">
    <property type="term" value="F:phytanoyl-CoA dioxygenase activity"/>
    <property type="evidence" value="ECO:0007669"/>
    <property type="project" value="InterPro"/>
</dbReference>
<dbReference type="EMBL" id="SPNW01000020">
    <property type="protein sequence ID" value="TIA90319.1"/>
    <property type="molecule type" value="Genomic_DNA"/>
</dbReference>
<dbReference type="GO" id="GO:0001561">
    <property type="term" value="P:fatty acid alpha-oxidation"/>
    <property type="evidence" value="ECO:0007669"/>
    <property type="project" value="InterPro"/>
</dbReference>
<evidence type="ECO:0000313" key="2">
    <source>
        <dbReference type="Proteomes" id="UP000310189"/>
    </source>
</evidence>
<evidence type="ECO:0000313" key="1">
    <source>
        <dbReference type="EMBL" id="TIA90319.1"/>
    </source>
</evidence>
<gene>
    <name evidence="1" type="ORF">E3P99_01656</name>
</gene>
<dbReference type="Gene3D" id="2.60.120.620">
    <property type="entry name" value="q2cbj1_9rhob like domain"/>
    <property type="match status" value="1"/>
</dbReference>
<dbReference type="Proteomes" id="UP000310189">
    <property type="component" value="Unassembled WGS sequence"/>
</dbReference>
<dbReference type="InterPro" id="IPR008775">
    <property type="entry name" value="Phytyl_CoA_dOase-like"/>
</dbReference>
<name>A0A4T0FPG2_9BASI</name>
<sequence>MSYKRLFPKFNASALSEICGSSSISKADVPRAREVVQQIPIYHKEDISLNDAEGVMEEWHGVLKDGPGVFVVKGLADNLDVVDRAQDAANSIIHSEKLKYANRGDHFAAGGKNERVWNYFQKHAHEDPSGFSEYYANPILNLICEAWLGPAYALTSQLNVVLPSGAAQEPHRDFHLGFQSSEQTARFPASMQMATQLLTLQGAIAHSDMPAESGPTLLLPFSQKYDAGYIHYRNKELVDYFKAHAVALPMQKGDSLFFNPGLHHAAGANVTKDVKRAANLLQISSAFGKPMETVDRTAVTLSVWADLRAKYIQGDFNSSLDALINIVGEGYSLPTNLDLDPPPPTGYCPPSQQDVIRKGLEEGWGYRRAKEELLKRDSVRRA</sequence>